<keyword evidence="1 2" id="KW-0597">Phosphoprotein</keyword>
<gene>
    <name evidence="4" type="ORF">COT20_01880</name>
</gene>
<evidence type="ECO:0000259" key="3">
    <source>
        <dbReference type="PROSITE" id="PS50110"/>
    </source>
</evidence>
<proteinExistence type="predicted"/>
<evidence type="ECO:0000313" key="4">
    <source>
        <dbReference type="EMBL" id="PIU15246.1"/>
    </source>
</evidence>
<dbReference type="Gene3D" id="3.40.50.2300">
    <property type="match status" value="1"/>
</dbReference>
<dbReference type="PROSITE" id="PS50110">
    <property type="entry name" value="RESPONSE_REGULATORY"/>
    <property type="match status" value="1"/>
</dbReference>
<evidence type="ECO:0000313" key="5">
    <source>
        <dbReference type="Proteomes" id="UP000229784"/>
    </source>
</evidence>
<organism evidence="4 5">
    <name type="scientific">bacterium (Candidatus Gribaldobacteria) CG08_land_8_20_14_0_20_39_15</name>
    <dbReference type="NCBI Taxonomy" id="2014273"/>
    <lineage>
        <taxon>Bacteria</taxon>
        <taxon>Candidatus Gribaldobacteria</taxon>
    </lineage>
</organism>
<dbReference type="PANTHER" id="PTHR44591">
    <property type="entry name" value="STRESS RESPONSE REGULATOR PROTEIN 1"/>
    <property type="match status" value="1"/>
</dbReference>
<feature type="domain" description="Response regulatory" evidence="3">
    <location>
        <begin position="3"/>
        <end position="119"/>
    </location>
</feature>
<dbReference type="SMART" id="SM00448">
    <property type="entry name" value="REC"/>
    <property type="match status" value="1"/>
</dbReference>
<dbReference type="AlphaFoldDB" id="A0A2M6XUE9"/>
<sequence length="121" mass="13851">MPKLLIIEDEPLLREMYTGVFTEQGINVISAESAEEGLLMIEQEMPDLIVLDILLPNADGNQMLEQLRKNPRTANLKVVAFSNYNDKTAKEKAYQLGVLDYLIKTDYTPREFVEKIKGYLQ</sequence>
<dbReference type="InterPro" id="IPR050595">
    <property type="entry name" value="Bact_response_regulator"/>
</dbReference>
<dbReference type="InterPro" id="IPR011006">
    <property type="entry name" value="CheY-like_superfamily"/>
</dbReference>
<dbReference type="Pfam" id="PF00072">
    <property type="entry name" value="Response_reg"/>
    <property type="match status" value="1"/>
</dbReference>
<dbReference type="Proteomes" id="UP000229784">
    <property type="component" value="Unassembled WGS sequence"/>
</dbReference>
<dbReference type="EMBL" id="PEXQ01000047">
    <property type="protein sequence ID" value="PIU15246.1"/>
    <property type="molecule type" value="Genomic_DNA"/>
</dbReference>
<dbReference type="PANTHER" id="PTHR44591:SF3">
    <property type="entry name" value="RESPONSE REGULATORY DOMAIN-CONTAINING PROTEIN"/>
    <property type="match status" value="1"/>
</dbReference>
<dbReference type="GO" id="GO:0000160">
    <property type="term" value="P:phosphorelay signal transduction system"/>
    <property type="evidence" value="ECO:0007669"/>
    <property type="project" value="InterPro"/>
</dbReference>
<evidence type="ECO:0000256" key="1">
    <source>
        <dbReference type="ARBA" id="ARBA00022553"/>
    </source>
</evidence>
<reference evidence="5" key="1">
    <citation type="submission" date="2017-09" db="EMBL/GenBank/DDBJ databases">
        <title>Depth-based differentiation of microbial function through sediment-hosted aquifers and enrichment of novel symbionts in the deep terrestrial subsurface.</title>
        <authorList>
            <person name="Probst A.J."/>
            <person name="Ladd B."/>
            <person name="Jarett J.K."/>
            <person name="Geller-Mcgrath D.E."/>
            <person name="Sieber C.M.K."/>
            <person name="Emerson J.B."/>
            <person name="Anantharaman K."/>
            <person name="Thomas B.C."/>
            <person name="Malmstrom R."/>
            <person name="Stieglmeier M."/>
            <person name="Klingl A."/>
            <person name="Woyke T."/>
            <person name="Ryan C.M."/>
            <person name="Banfield J.F."/>
        </authorList>
    </citation>
    <scope>NUCLEOTIDE SEQUENCE [LARGE SCALE GENOMIC DNA]</scope>
</reference>
<dbReference type="InterPro" id="IPR001789">
    <property type="entry name" value="Sig_transdc_resp-reg_receiver"/>
</dbReference>
<comment type="caution">
    <text evidence="4">The sequence shown here is derived from an EMBL/GenBank/DDBJ whole genome shotgun (WGS) entry which is preliminary data.</text>
</comment>
<dbReference type="CDD" id="cd00156">
    <property type="entry name" value="REC"/>
    <property type="match status" value="1"/>
</dbReference>
<name>A0A2M6XUE9_9BACT</name>
<feature type="modified residue" description="4-aspartylphosphate" evidence="2">
    <location>
        <position position="52"/>
    </location>
</feature>
<dbReference type="SUPFAM" id="SSF52172">
    <property type="entry name" value="CheY-like"/>
    <property type="match status" value="1"/>
</dbReference>
<evidence type="ECO:0000256" key="2">
    <source>
        <dbReference type="PROSITE-ProRule" id="PRU00169"/>
    </source>
</evidence>
<accession>A0A2M6XUE9</accession>
<protein>
    <submittedName>
        <fullName evidence="4">Response regulator</fullName>
    </submittedName>
</protein>